<keyword evidence="14 19" id="KW-0464">Manganese</keyword>
<feature type="domain" description="ATP-grasp" evidence="21">
    <location>
        <begin position="113"/>
        <end position="313"/>
    </location>
</feature>
<comment type="similarity">
    <text evidence="4 17">Belongs to the D-alanine--D-alanine ligase family.</text>
</comment>
<keyword evidence="13 17" id="KW-0573">Peptidoglycan synthesis</keyword>
<dbReference type="EC" id="6.3.2.4" evidence="5 17"/>
<accession>A0A3M6QM79</accession>
<evidence type="ECO:0000256" key="6">
    <source>
        <dbReference type="ARBA" id="ARBA00022490"/>
    </source>
</evidence>
<comment type="cofactor">
    <cofactor evidence="19">
        <name>Mg(2+)</name>
        <dbReference type="ChEBI" id="CHEBI:18420"/>
    </cofactor>
    <cofactor evidence="19">
        <name>Mn(2+)</name>
        <dbReference type="ChEBI" id="CHEBI:29035"/>
    </cofactor>
    <text evidence="19">Binds 2 magnesium or manganese ions per subunit.</text>
</comment>
<dbReference type="RefSeq" id="WP_122230661.1">
    <property type="nucleotide sequence ID" value="NZ_RDQO01000005.1"/>
</dbReference>
<dbReference type="PANTHER" id="PTHR23132:SF23">
    <property type="entry name" value="D-ALANINE--D-ALANINE LIGASE B"/>
    <property type="match status" value="1"/>
</dbReference>
<dbReference type="Gene3D" id="3.30.1490.20">
    <property type="entry name" value="ATP-grasp fold, A domain"/>
    <property type="match status" value="1"/>
</dbReference>
<keyword evidence="9 20" id="KW-0547">Nucleotide-binding</keyword>
<dbReference type="FunFam" id="3.30.470.20:FF:000008">
    <property type="entry name" value="D-alanine--D-alanine ligase"/>
    <property type="match status" value="1"/>
</dbReference>
<evidence type="ECO:0000256" key="17">
    <source>
        <dbReference type="HAMAP-Rule" id="MF_00047"/>
    </source>
</evidence>
<evidence type="ECO:0000256" key="5">
    <source>
        <dbReference type="ARBA" id="ARBA00012216"/>
    </source>
</evidence>
<evidence type="ECO:0000256" key="11">
    <source>
        <dbReference type="ARBA" id="ARBA00022842"/>
    </source>
</evidence>
<dbReference type="Proteomes" id="UP000278006">
    <property type="component" value="Unassembled WGS sequence"/>
</dbReference>
<evidence type="ECO:0000256" key="15">
    <source>
        <dbReference type="ARBA" id="ARBA00023316"/>
    </source>
</evidence>
<dbReference type="InterPro" id="IPR011127">
    <property type="entry name" value="Dala_Dala_lig_N"/>
</dbReference>
<keyword evidence="12 17" id="KW-0133">Cell shape</keyword>
<keyword evidence="23" id="KW-1185">Reference proteome</keyword>
<dbReference type="InterPro" id="IPR000291">
    <property type="entry name" value="D-Ala_lig_Van_CS"/>
</dbReference>
<protein>
    <recommendedName>
        <fullName evidence="5 17">D-alanine--D-alanine ligase</fullName>
        <ecNumber evidence="5 17">6.3.2.4</ecNumber>
    </recommendedName>
    <alternativeName>
        <fullName evidence="17">D-Ala-D-Ala ligase</fullName>
    </alternativeName>
    <alternativeName>
        <fullName evidence="17">D-alanylalanine synthetase</fullName>
    </alternativeName>
</protein>
<comment type="caution">
    <text evidence="22">The sequence shown here is derived from an EMBL/GenBank/DDBJ whole genome shotgun (WGS) entry which is preliminary data.</text>
</comment>
<evidence type="ECO:0000256" key="19">
    <source>
        <dbReference type="PIRSR" id="PIRSR039102-3"/>
    </source>
</evidence>
<dbReference type="Gene3D" id="3.40.50.20">
    <property type="match status" value="1"/>
</dbReference>
<dbReference type="AlphaFoldDB" id="A0A3M6QM79"/>
<dbReference type="InterPro" id="IPR011095">
    <property type="entry name" value="Dala_Dala_lig_C"/>
</dbReference>
<dbReference type="NCBIfam" id="NF002378">
    <property type="entry name" value="PRK01372.1"/>
    <property type="match status" value="1"/>
</dbReference>
<dbReference type="Gene3D" id="3.30.470.20">
    <property type="entry name" value="ATP-grasp fold, B domain"/>
    <property type="match status" value="1"/>
</dbReference>
<evidence type="ECO:0000313" key="23">
    <source>
        <dbReference type="Proteomes" id="UP000278006"/>
    </source>
</evidence>
<dbReference type="OrthoDB" id="9813261at2"/>
<keyword evidence="7 17" id="KW-0436">Ligase</keyword>
<gene>
    <name evidence="17" type="primary">ddl</name>
    <name evidence="22" type="ORF">D8I35_14605</name>
</gene>
<dbReference type="InterPro" id="IPR005905">
    <property type="entry name" value="D_ala_D_ala"/>
</dbReference>
<reference evidence="22 23" key="1">
    <citation type="submission" date="2018-10" db="EMBL/GenBank/DDBJ databases">
        <title>Draft genome of Cortibacter populi DSM10536.</title>
        <authorList>
            <person name="Bernier A.-M."/>
            <person name="Bernard K."/>
        </authorList>
    </citation>
    <scope>NUCLEOTIDE SEQUENCE [LARGE SCALE GENOMIC DNA]</scope>
    <source>
        <strain evidence="22 23">DSM 105136</strain>
    </source>
</reference>
<dbReference type="SUPFAM" id="SSF52440">
    <property type="entry name" value="PreATP-grasp domain"/>
    <property type="match status" value="1"/>
</dbReference>
<dbReference type="PANTHER" id="PTHR23132">
    <property type="entry name" value="D-ALANINE--D-ALANINE LIGASE"/>
    <property type="match status" value="1"/>
</dbReference>
<feature type="active site" evidence="18">
    <location>
        <position position="27"/>
    </location>
</feature>
<evidence type="ECO:0000256" key="7">
    <source>
        <dbReference type="ARBA" id="ARBA00022598"/>
    </source>
</evidence>
<evidence type="ECO:0000256" key="4">
    <source>
        <dbReference type="ARBA" id="ARBA00010871"/>
    </source>
</evidence>
<dbReference type="EMBL" id="RDQO01000005">
    <property type="protein sequence ID" value="RMX04055.1"/>
    <property type="molecule type" value="Genomic_DNA"/>
</dbReference>
<comment type="cofactor">
    <cofactor evidence="1">
        <name>Mn(2+)</name>
        <dbReference type="ChEBI" id="CHEBI:29035"/>
    </cofactor>
</comment>
<evidence type="ECO:0000256" key="13">
    <source>
        <dbReference type="ARBA" id="ARBA00022984"/>
    </source>
</evidence>
<dbReference type="FunFam" id="3.40.50.20:FF:000013">
    <property type="entry name" value="D-alanine--D-alanine ligase"/>
    <property type="match status" value="1"/>
</dbReference>
<dbReference type="NCBIfam" id="TIGR01205">
    <property type="entry name" value="D_ala_D_alaTIGR"/>
    <property type="match status" value="1"/>
</dbReference>
<dbReference type="HAMAP" id="MF_00047">
    <property type="entry name" value="Dala_Dala_lig"/>
    <property type="match status" value="1"/>
</dbReference>
<dbReference type="PROSITE" id="PS00844">
    <property type="entry name" value="DALA_DALA_LIGASE_2"/>
    <property type="match status" value="1"/>
</dbReference>
<organism evidence="22 23">
    <name type="scientific">Corticibacter populi</name>
    <dbReference type="NCBI Taxonomy" id="1550736"/>
    <lineage>
        <taxon>Bacteria</taxon>
        <taxon>Pseudomonadati</taxon>
        <taxon>Pseudomonadota</taxon>
        <taxon>Betaproteobacteria</taxon>
        <taxon>Burkholderiales</taxon>
        <taxon>Comamonadaceae</taxon>
        <taxon>Corticibacter</taxon>
    </lineage>
</organism>
<comment type="pathway">
    <text evidence="17">Cell wall biogenesis; peptidoglycan biosynthesis.</text>
</comment>
<evidence type="ECO:0000259" key="21">
    <source>
        <dbReference type="PROSITE" id="PS50975"/>
    </source>
</evidence>
<feature type="binding site" evidence="19">
    <location>
        <position position="266"/>
    </location>
    <ligand>
        <name>Mg(2+)</name>
        <dbReference type="ChEBI" id="CHEBI:18420"/>
        <label>1</label>
    </ligand>
</feature>
<feature type="binding site" evidence="19">
    <location>
        <position position="282"/>
    </location>
    <ligand>
        <name>Mg(2+)</name>
        <dbReference type="ChEBI" id="CHEBI:18420"/>
        <label>2</label>
    </ligand>
</feature>
<evidence type="ECO:0000256" key="9">
    <source>
        <dbReference type="ARBA" id="ARBA00022741"/>
    </source>
</evidence>
<feature type="active site" evidence="18">
    <location>
        <position position="291"/>
    </location>
</feature>
<keyword evidence="8 19" id="KW-0479">Metal-binding</keyword>
<feature type="binding site" evidence="19">
    <location>
        <position position="280"/>
    </location>
    <ligand>
        <name>Mg(2+)</name>
        <dbReference type="ChEBI" id="CHEBI:18420"/>
        <label>1</label>
    </ligand>
</feature>
<dbReference type="GO" id="GO:0008360">
    <property type="term" value="P:regulation of cell shape"/>
    <property type="evidence" value="ECO:0007669"/>
    <property type="project" value="UniProtKB-KW"/>
</dbReference>
<dbReference type="PROSITE" id="PS50975">
    <property type="entry name" value="ATP_GRASP"/>
    <property type="match status" value="1"/>
</dbReference>
<feature type="binding site" evidence="19">
    <location>
        <position position="280"/>
    </location>
    <ligand>
        <name>Mg(2+)</name>
        <dbReference type="ChEBI" id="CHEBI:18420"/>
        <label>2</label>
    </ligand>
</feature>
<dbReference type="SUPFAM" id="SSF56059">
    <property type="entry name" value="Glutathione synthetase ATP-binding domain-like"/>
    <property type="match status" value="1"/>
</dbReference>
<dbReference type="InterPro" id="IPR016185">
    <property type="entry name" value="PreATP-grasp_dom_sf"/>
</dbReference>
<dbReference type="GO" id="GO:0071555">
    <property type="term" value="P:cell wall organization"/>
    <property type="evidence" value="ECO:0007669"/>
    <property type="project" value="UniProtKB-KW"/>
</dbReference>
<dbReference type="GO" id="GO:0009252">
    <property type="term" value="P:peptidoglycan biosynthetic process"/>
    <property type="evidence" value="ECO:0007669"/>
    <property type="project" value="UniProtKB-UniRule"/>
</dbReference>
<evidence type="ECO:0000256" key="14">
    <source>
        <dbReference type="ARBA" id="ARBA00023211"/>
    </source>
</evidence>
<dbReference type="UniPathway" id="UPA00219"/>
<feature type="active site" evidence="18">
    <location>
        <position position="155"/>
    </location>
</feature>
<dbReference type="InterPro" id="IPR011761">
    <property type="entry name" value="ATP-grasp"/>
</dbReference>
<name>A0A3M6QM79_9BURK</name>
<evidence type="ECO:0000256" key="10">
    <source>
        <dbReference type="ARBA" id="ARBA00022840"/>
    </source>
</evidence>
<dbReference type="InterPro" id="IPR013815">
    <property type="entry name" value="ATP_grasp_subdomain_1"/>
</dbReference>
<sequence length="342" mass="35639">MSAVIADSIDVRSLGKVAVLLGGSSAERAVSLMSGQGVLKALRTQGVDAHPFDTGQQSLWQLKEQGFARVFIALHGRGGEDGTVQGALELLGIPYTGPGVAASAMAMDKVLTKRLWRADGLATPDWRLVDSAEGVAQAFAALGAPMIVKPAREGSTIGLAKVELAEECAAAYALAAGYDDEVLCEQFIEGEETTCAIIELDGKAEALPVIRIVAPGGNYDYENKYFGDATQYFCPSGLPDALEQQIRQMSLAAFQSLGCRGWARADVMIRKSDGKAFLLEINTSPGMTSHSLVPMAAGTAGISYEALCLRILAAARLDGTLLPTPHAPGAAESVATPIGGAA</sequence>
<evidence type="ECO:0000256" key="8">
    <source>
        <dbReference type="ARBA" id="ARBA00022723"/>
    </source>
</evidence>
<evidence type="ECO:0000313" key="22">
    <source>
        <dbReference type="EMBL" id="RMX04055.1"/>
    </source>
</evidence>
<dbReference type="Pfam" id="PF07478">
    <property type="entry name" value="Dala_Dala_lig_C"/>
    <property type="match status" value="1"/>
</dbReference>
<dbReference type="Pfam" id="PF01820">
    <property type="entry name" value="Dala_Dala_lig_N"/>
    <property type="match status" value="2"/>
</dbReference>
<dbReference type="GO" id="GO:0046872">
    <property type="term" value="F:metal ion binding"/>
    <property type="evidence" value="ECO:0007669"/>
    <property type="project" value="UniProtKB-KW"/>
</dbReference>
<evidence type="ECO:0000256" key="1">
    <source>
        <dbReference type="ARBA" id="ARBA00001936"/>
    </source>
</evidence>
<evidence type="ECO:0000256" key="18">
    <source>
        <dbReference type="PIRSR" id="PIRSR039102-1"/>
    </source>
</evidence>
<evidence type="ECO:0000256" key="2">
    <source>
        <dbReference type="ARBA" id="ARBA00003921"/>
    </source>
</evidence>
<dbReference type="GO" id="GO:0008716">
    <property type="term" value="F:D-alanine-D-alanine ligase activity"/>
    <property type="evidence" value="ECO:0007669"/>
    <property type="project" value="UniProtKB-UniRule"/>
</dbReference>
<evidence type="ECO:0000256" key="3">
    <source>
        <dbReference type="ARBA" id="ARBA00004496"/>
    </source>
</evidence>
<dbReference type="GO" id="GO:0005524">
    <property type="term" value="F:ATP binding"/>
    <property type="evidence" value="ECO:0007669"/>
    <property type="project" value="UniProtKB-UniRule"/>
</dbReference>
<proteinExistence type="inferred from homology"/>
<keyword evidence="11 19" id="KW-0460">Magnesium</keyword>
<comment type="subcellular location">
    <subcellularLocation>
        <location evidence="3 17">Cytoplasm</location>
    </subcellularLocation>
</comment>
<comment type="catalytic activity">
    <reaction evidence="16 17">
        <text>2 D-alanine + ATP = D-alanyl-D-alanine + ADP + phosphate + H(+)</text>
        <dbReference type="Rhea" id="RHEA:11224"/>
        <dbReference type="ChEBI" id="CHEBI:15378"/>
        <dbReference type="ChEBI" id="CHEBI:30616"/>
        <dbReference type="ChEBI" id="CHEBI:43474"/>
        <dbReference type="ChEBI" id="CHEBI:57416"/>
        <dbReference type="ChEBI" id="CHEBI:57822"/>
        <dbReference type="ChEBI" id="CHEBI:456216"/>
        <dbReference type="EC" id="6.3.2.4"/>
    </reaction>
</comment>
<evidence type="ECO:0000256" key="16">
    <source>
        <dbReference type="ARBA" id="ARBA00047614"/>
    </source>
</evidence>
<evidence type="ECO:0000256" key="12">
    <source>
        <dbReference type="ARBA" id="ARBA00022960"/>
    </source>
</evidence>
<dbReference type="PIRSF" id="PIRSF039102">
    <property type="entry name" value="Ddl/VanB"/>
    <property type="match status" value="1"/>
</dbReference>
<comment type="function">
    <text evidence="2 17">Cell wall formation.</text>
</comment>
<keyword evidence="10 20" id="KW-0067">ATP-binding</keyword>
<keyword evidence="6 17" id="KW-0963">Cytoplasm</keyword>
<dbReference type="PROSITE" id="PS00843">
    <property type="entry name" value="DALA_DALA_LIGASE_1"/>
    <property type="match status" value="1"/>
</dbReference>
<evidence type="ECO:0000256" key="20">
    <source>
        <dbReference type="PROSITE-ProRule" id="PRU00409"/>
    </source>
</evidence>
<dbReference type="GO" id="GO:0005829">
    <property type="term" value="C:cytosol"/>
    <property type="evidence" value="ECO:0007669"/>
    <property type="project" value="TreeGrafter"/>
</dbReference>
<keyword evidence="15 17" id="KW-0961">Cell wall biogenesis/degradation</keyword>